<evidence type="ECO:0000313" key="4">
    <source>
        <dbReference type="Proteomes" id="UP000078559"/>
    </source>
</evidence>
<organism evidence="3 4">
    <name type="scientific">Cytospora mali</name>
    <name type="common">Apple Valsa canker fungus</name>
    <name type="synonym">Valsa mali</name>
    <dbReference type="NCBI Taxonomy" id="578113"/>
    <lineage>
        <taxon>Eukaryota</taxon>
        <taxon>Fungi</taxon>
        <taxon>Dikarya</taxon>
        <taxon>Ascomycota</taxon>
        <taxon>Pezizomycotina</taxon>
        <taxon>Sordariomycetes</taxon>
        <taxon>Sordariomycetidae</taxon>
        <taxon>Diaporthales</taxon>
        <taxon>Cytosporaceae</taxon>
        <taxon>Cytospora</taxon>
    </lineage>
</organism>
<gene>
    <name evidence="3" type="ORF">VM1G_04601</name>
</gene>
<reference evidence="3" key="1">
    <citation type="submission" date="2014-12" db="EMBL/GenBank/DDBJ databases">
        <title>Genome Sequence of Valsa Canker Pathogens Uncovers a Specific Adaption of Colonization on Woody Bark.</title>
        <authorList>
            <person name="Yin Z."/>
            <person name="Liu H."/>
            <person name="Gao X."/>
            <person name="Li Z."/>
            <person name="Song N."/>
            <person name="Ke X."/>
            <person name="Dai Q."/>
            <person name="Wu Y."/>
            <person name="Sun Y."/>
            <person name="Xu J.-R."/>
            <person name="Kang Z.K."/>
            <person name="Wang L."/>
            <person name="Huang L."/>
        </authorList>
    </citation>
    <scope>NUCLEOTIDE SEQUENCE [LARGE SCALE GENOMIC DNA]</scope>
    <source>
        <strain evidence="3">03-8</strain>
    </source>
</reference>
<dbReference type="Proteomes" id="UP000078559">
    <property type="component" value="Chromosome 4"/>
</dbReference>
<feature type="region of interest" description="Disordered" evidence="2">
    <location>
        <begin position="1"/>
        <end position="31"/>
    </location>
</feature>
<name>A0A194VVQ6_CYTMA</name>
<keyword evidence="4" id="KW-1185">Reference proteome</keyword>
<protein>
    <submittedName>
        <fullName evidence="3">Uncharacterized protein</fullName>
    </submittedName>
</protein>
<feature type="compositionally biased region" description="Low complexity" evidence="2">
    <location>
        <begin position="266"/>
        <end position="276"/>
    </location>
</feature>
<feature type="compositionally biased region" description="Low complexity" evidence="2">
    <location>
        <begin position="216"/>
        <end position="237"/>
    </location>
</feature>
<sequence>MASPSQADVSTESDASPEPENALPNDDNEDIQISGAPAVVTWIDEDNQQTKYLCHSAHDHVMLLIHRDTLSNTAFFQLRASVALRAKRDKTHVFLSVQPERIQSVAVVDEQGHQAAEKLGTSTHGLEFKLSRPPVLIVPKGDLTPKQKSSRLVLDSMRTLAEQTSFTVHLATTTLAKDRLVSLCDVTSSGKLQSMPRFLDVASLYGGKGGNVIEQPPGKSAAPEPAAAPDGARAESPPSYDELGLGHSPPRPLLQQKTRNKRRRASSGSEHAAASSSYKCMNMDVQAICSKMLEHIDHGFSELNTRMDRMEQRLAHLETSVKCHADELESSIERVKQNSSEQVDELRDELETGLYDVRKETEDIIASSVDDEMYAAQQELRDHVQDEMADVEERVGKRLQESLNNASLSLDINWNE</sequence>
<evidence type="ECO:0000256" key="1">
    <source>
        <dbReference type="SAM" id="Coils"/>
    </source>
</evidence>
<proteinExistence type="predicted"/>
<dbReference type="EMBL" id="CM003101">
    <property type="protein sequence ID" value="KUI68299.1"/>
    <property type="molecule type" value="Genomic_DNA"/>
</dbReference>
<feature type="region of interest" description="Disordered" evidence="2">
    <location>
        <begin position="212"/>
        <end position="276"/>
    </location>
</feature>
<keyword evidence="1" id="KW-0175">Coiled coil</keyword>
<accession>A0A194VVQ6</accession>
<feature type="compositionally biased region" description="Polar residues" evidence="2">
    <location>
        <begin position="1"/>
        <end position="14"/>
    </location>
</feature>
<evidence type="ECO:0000313" key="3">
    <source>
        <dbReference type="EMBL" id="KUI68299.1"/>
    </source>
</evidence>
<dbReference type="OrthoDB" id="47007at2759"/>
<dbReference type="AlphaFoldDB" id="A0A194VVQ6"/>
<evidence type="ECO:0000256" key="2">
    <source>
        <dbReference type="SAM" id="MobiDB-lite"/>
    </source>
</evidence>
<feature type="coiled-coil region" evidence="1">
    <location>
        <begin position="300"/>
        <end position="349"/>
    </location>
</feature>